<dbReference type="SUPFAM" id="SSF54928">
    <property type="entry name" value="RNA-binding domain, RBD"/>
    <property type="match status" value="2"/>
</dbReference>
<name>W9S5F8_9ROSA</name>
<feature type="domain" description="RRM" evidence="5">
    <location>
        <begin position="367"/>
        <end position="465"/>
    </location>
</feature>
<dbReference type="GO" id="GO:0005634">
    <property type="term" value="C:nucleus"/>
    <property type="evidence" value="ECO:0007669"/>
    <property type="project" value="InterPro"/>
</dbReference>
<sequence length="811" mass="88986">MDRIRNEVIRSKVGVAPIEDKVREGRLRWYEHVQRRQLEAPVRAWEDILVPHTRRGRGWLLSNFKTLKSLVLGMHYSFNVKFKRRHKEKKEEMAEPEADPERDQRTVFAYQISLKADERDVYEFFSRAGKVRDVRLIMDRNSRRSKGVGYIEFYDVMSVPMAIALSGQPLLGQPVMVKPSEAEKNLVQSTTAVASGAGGLIGPYSGGARRLYVFGAFGPVELVQLPLDEIGHCKGFGFVQFSRLEDARNSLSLNGQLDIGGRTIKVSAVTDQMGAQDLGGNTGDFDDDDGGGLALNARSRALLMQKLDRSGTATNITGSPGTPAVSTGLALPTAPILGAAPVVSPLSASVAPIPALAGLGGAGFQVPAVTVPSIDTIGAPSECLQLKNMFDPAAETEPNFDLDIKEDVQDECSKFGNLQHIYVDKNSAGYVYLRFEHTQSAIAAQRALHGRWFAGKMITASFMLPQDYEARNVTSSTVSGSQTAEMSFKAKRKHGEHEVRCVKRKLLLEALSKELPCGTIRYSSKVVAIEESGFYKLVHLADGTVIKTKVLVGCDGVNSVVAKWLGFKKASYTGRSAIRGCVSFNTSHGFEPFFMQFSGHGFRSGAMPCDDRSVYWFLTFHLSPAQEKELEGNPAKMREYVMSKVGIIPDKVRHIIESTETDAILSSPLRYRRPWELLWGNISKGNVCVAGDALHPTTPDLGQGGCAALEDGVVLARCLGEALLKSKGQKGKAKGEEGEEEYKNVEKGLKKYASERRWRSFDLIATAYVVGFIQESNGKVISFLRDKFLAPIMAGLLLKKADFDCGKLNIP</sequence>
<dbReference type="AlphaFoldDB" id="W9S5F8"/>
<dbReference type="InterPro" id="IPR012677">
    <property type="entry name" value="Nucleotide-bd_a/b_plait_sf"/>
</dbReference>
<dbReference type="eggNOG" id="KOG2614">
    <property type="taxonomic scope" value="Eukaryota"/>
</dbReference>
<evidence type="ECO:0000256" key="2">
    <source>
        <dbReference type="ARBA" id="ARBA00022737"/>
    </source>
</evidence>
<dbReference type="PRINTS" id="PR00420">
    <property type="entry name" value="RNGMNOXGNASE"/>
</dbReference>
<evidence type="ECO:0000256" key="1">
    <source>
        <dbReference type="ARBA" id="ARBA00022553"/>
    </source>
</evidence>
<dbReference type="Gene3D" id="3.30.70.330">
    <property type="match status" value="3"/>
</dbReference>
<dbReference type="Pfam" id="PF01494">
    <property type="entry name" value="FAD_binding_3"/>
    <property type="match status" value="1"/>
</dbReference>
<dbReference type="InterPro" id="IPR000504">
    <property type="entry name" value="RRM_dom"/>
</dbReference>
<dbReference type="PANTHER" id="PTHR48036">
    <property type="entry name" value="SPLICING FACTOR (PAD-1), PUTATIVE (AFU_ORTHOLOGUE AFUA_1G15810)-RELATED"/>
    <property type="match status" value="1"/>
</dbReference>
<dbReference type="InterPro" id="IPR036188">
    <property type="entry name" value="FAD/NAD-bd_sf"/>
</dbReference>
<dbReference type="InterPro" id="IPR003954">
    <property type="entry name" value="RRM_euk-type"/>
</dbReference>
<evidence type="ECO:0000259" key="5">
    <source>
        <dbReference type="PROSITE" id="PS50102"/>
    </source>
</evidence>
<dbReference type="CDD" id="cd12283">
    <property type="entry name" value="RRM1_RBM39_like"/>
    <property type="match status" value="1"/>
</dbReference>
<dbReference type="Pfam" id="PF00076">
    <property type="entry name" value="RRM_1"/>
    <property type="match status" value="3"/>
</dbReference>
<dbReference type="EMBL" id="KE345798">
    <property type="protein sequence ID" value="EXC16553.1"/>
    <property type="molecule type" value="Genomic_DNA"/>
</dbReference>
<keyword evidence="7" id="KW-1185">Reference proteome</keyword>
<dbReference type="SMART" id="SM00361">
    <property type="entry name" value="RRM_1"/>
    <property type="match status" value="1"/>
</dbReference>
<keyword evidence="1" id="KW-0597">Phosphoprotein</keyword>
<evidence type="ECO:0000256" key="3">
    <source>
        <dbReference type="ARBA" id="ARBA00022884"/>
    </source>
</evidence>
<evidence type="ECO:0000256" key="4">
    <source>
        <dbReference type="PROSITE-ProRule" id="PRU00176"/>
    </source>
</evidence>
<evidence type="ECO:0000313" key="7">
    <source>
        <dbReference type="Proteomes" id="UP000030645"/>
    </source>
</evidence>
<dbReference type="InterPro" id="IPR035979">
    <property type="entry name" value="RBD_domain_sf"/>
</dbReference>
<evidence type="ECO:0000313" key="6">
    <source>
        <dbReference type="EMBL" id="EXC16553.1"/>
    </source>
</evidence>
<dbReference type="NCBIfam" id="TIGR01622">
    <property type="entry name" value="SF-CC1"/>
    <property type="match status" value="1"/>
</dbReference>
<organism evidence="6 7">
    <name type="scientific">Morus notabilis</name>
    <dbReference type="NCBI Taxonomy" id="981085"/>
    <lineage>
        <taxon>Eukaryota</taxon>
        <taxon>Viridiplantae</taxon>
        <taxon>Streptophyta</taxon>
        <taxon>Embryophyta</taxon>
        <taxon>Tracheophyta</taxon>
        <taxon>Spermatophyta</taxon>
        <taxon>Magnoliopsida</taxon>
        <taxon>eudicotyledons</taxon>
        <taxon>Gunneridae</taxon>
        <taxon>Pentapetalae</taxon>
        <taxon>rosids</taxon>
        <taxon>fabids</taxon>
        <taxon>Rosales</taxon>
        <taxon>Moraceae</taxon>
        <taxon>Moreae</taxon>
        <taxon>Morus</taxon>
    </lineage>
</organism>
<dbReference type="InterPro" id="IPR002938">
    <property type="entry name" value="FAD-bd"/>
</dbReference>
<dbReference type="SUPFAM" id="SSF51905">
    <property type="entry name" value="FAD/NAD(P)-binding domain"/>
    <property type="match status" value="1"/>
</dbReference>
<feature type="domain" description="RRM" evidence="5">
    <location>
        <begin position="105"/>
        <end position="182"/>
    </location>
</feature>
<proteinExistence type="predicted"/>
<dbReference type="SMART" id="SM00360">
    <property type="entry name" value="RRM"/>
    <property type="match status" value="3"/>
</dbReference>
<dbReference type="GO" id="GO:0006397">
    <property type="term" value="P:mRNA processing"/>
    <property type="evidence" value="ECO:0007669"/>
    <property type="project" value="InterPro"/>
</dbReference>
<dbReference type="STRING" id="981085.W9S5F8"/>
<accession>W9S5F8</accession>
<dbReference type="InterPro" id="IPR029123">
    <property type="entry name" value="RBM39_linker"/>
</dbReference>
<keyword evidence="3 4" id="KW-0694">RNA-binding</keyword>
<dbReference type="Pfam" id="PF15519">
    <property type="entry name" value="RBM39linker"/>
    <property type="match status" value="1"/>
</dbReference>
<protein>
    <submittedName>
        <fullName evidence="6">RNA-binding protein 39</fullName>
    </submittedName>
</protein>
<dbReference type="InterPro" id="IPR006509">
    <property type="entry name" value="RBM39_SF"/>
</dbReference>
<dbReference type="CDD" id="cd12285">
    <property type="entry name" value="RRM3_RBM39_like"/>
    <property type="match status" value="1"/>
</dbReference>
<dbReference type="PROSITE" id="PS50102">
    <property type="entry name" value="RRM"/>
    <property type="match status" value="3"/>
</dbReference>
<keyword evidence="2" id="KW-0677">Repeat</keyword>
<dbReference type="FunFam" id="3.30.70.330:FF:000326">
    <property type="entry name" value="RNA-binding protein 39 isoform X1"/>
    <property type="match status" value="1"/>
</dbReference>
<dbReference type="GO" id="GO:0003723">
    <property type="term" value="F:RNA binding"/>
    <property type="evidence" value="ECO:0007669"/>
    <property type="project" value="UniProtKB-UniRule"/>
</dbReference>
<dbReference type="Proteomes" id="UP000030645">
    <property type="component" value="Unassembled WGS sequence"/>
</dbReference>
<gene>
    <name evidence="6" type="ORF">L484_008358</name>
</gene>
<dbReference type="eggNOG" id="KOG0147">
    <property type="taxonomic scope" value="Eukaryota"/>
</dbReference>
<reference evidence="7" key="1">
    <citation type="submission" date="2013-01" db="EMBL/GenBank/DDBJ databases">
        <title>Draft Genome Sequence of a Mulberry Tree, Morus notabilis C.K. Schneid.</title>
        <authorList>
            <person name="He N."/>
            <person name="Zhao S."/>
        </authorList>
    </citation>
    <scope>NUCLEOTIDE SEQUENCE</scope>
</reference>
<feature type="domain" description="RRM" evidence="5">
    <location>
        <begin position="213"/>
        <end position="271"/>
    </location>
</feature>
<dbReference type="GO" id="GO:0071949">
    <property type="term" value="F:FAD binding"/>
    <property type="evidence" value="ECO:0007669"/>
    <property type="project" value="InterPro"/>
</dbReference>
<dbReference type="Gene3D" id="3.50.50.60">
    <property type="entry name" value="FAD/NAD(P)-binding domain"/>
    <property type="match status" value="1"/>
</dbReference>